<dbReference type="OrthoDB" id="5244042at2"/>
<organism evidence="2 3">
    <name type="scientific">Clostridium sartagoforme</name>
    <dbReference type="NCBI Taxonomy" id="84031"/>
    <lineage>
        <taxon>Bacteria</taxon>
        <taxon>Bacillati</taxon>
        <taxon>Bacillota</taxon>
        <taxon>Clostridia</taxon>
        <taxon>Eubacteriales</taxon>
        <taxon>Clostridiaceae</taxon>
        <taxon>Clostridium</taxon>
    </lineage>
</organism>
<accession>A0A4S2DGG3</accession>
<name>A0A4S2DGG3_9CLOT</name>
<protein>
    <submittedName>
        <fullName evidence="2">DUF4446 family protein</fullName>
    </submittedName>
</protein>
<dbReference type="EMBL" id="SRYR01000017">
    <property type="protein sequence ID" value="TGY40031.1"/>
    <property type="molecule type" value="Genomic_DNA"/>
</dbReference>
<dbReference type="Pfam" id="PF14584">
    <property type="entry name" value="DUF4446"/>
    <property type="match status" value="1"/>
</dbReference>
<sequence length="166" mass="18741">MENLIKIINENSAFIIIGLLVIVLLLLIMVLALMSTTKKLEKKYRKMMRGVNNKNLEELITSKLDDIDKAIGKSEEALNKCEVIKEEIKGCVNKVAIMRYKAFPDVGSDLSFSIAILDSYNDGVMITGIYSRHDSTTYAKPVDKGISRYELSEEETYVLNEAINKK</sequence>
<keyword evidence="3" id="KW-1185">Reference proteome</keyword>
<feature type="transmembrane region" description="Helical" evidence="1">
    <location>
        <begin position="12"/>
        <end position="36"/>
    </location>
</feature>
<dbReference type="RefSeq" id="WP_136008231.1">
    <property type="nucleotide sequence ID" value="NZ_SRYR01000017.1"/>
</dbReference>
<evidence type="ECO:0000313" key="2">
    <source>
        <dbReference type="EMBL" id="TGY40031.1"/>
    </source>
</evidence>
<gene>
    <name evidence="2" type="ORF">E5347_16005</name>
</gene>
<dbReference type="Proteomes" id="UP000306888">
    <property type="component" value="Unassembled WGS sequence"/>
</dbReference>
<proteinExistence type="predicted"/>
<dbReference type="InterPro" id="IPR027981">
    <property type="entry name" value="DUF4446"/>
</dbReference>
<evidence type="ECO:0000313" key="3">
    <source>
        <dbReference type="Proteomes" id="UP000306888"/>
    </source>
</evidence>
<keyword evidence="1" id="KW-0472">Membrane</keyword>
<keyword evidence="1" id="KW-1133">Transmembrane helix</keyword>
<comment type="caution">
    <text evidence="2">The sequence shown here is derived from an EMBL/GenBank/DDBJ whole genome shotgun (WGS) entry which is preliminary data.</text>
</comment>
<dbReference type="AlphaFoldDB" id="A0A4S2DGG3"/>
<reference evidence="2 3" key="1">
    <citation type="submission" date="2019-04" db="EMBL/GenBank/DDBJ databases">
        <title>Microbes associate with the intestines of laboratory mice.</title>
        <authorList>
            <person name="Navarre W."/>
            <person name="Wong E."/>
            <person name="Huang K."/>
            <person name="Tropini C."/>
            <person name="Ng K."/>
            <person name="Yu B."/>
        </authorList>
    </citation>
    <scope>NUCLEOTIDE SEQUENCE [LARGE SCALE GENOMIC DNA]</scope>
    <source>
        <strain evidence="2 3">NM50_B9-20</strain>
    </source>
</reference>
<keyword evidence="1" id="KW-0812">Transmembrane</keyword>
<evidence type="ECO:0000256" key="1">
    <source>
        <dbReference type="SAM" id="Phobius"/>
    </source>
</evidence>